<keyword evidence="4" id="KW-0560">Oxidoreductase</keyword>
<dbReference type="CDD" id="cd10548">
    <property type="entry name" value="cupin_CDO"/>
    <property type="match status" value="1"/>
</dbReference>
<keyword evidence="2" id="KW-0479">Metal-binding</keyword>
<sequence>MHFAGKDKLIAALDAAVRLEDETAITEALRAALVALFADREVGLPRSVLQPIVDHYARRELHVSPELGYSVIAMTWGPGQGTRIHDHDGAWCVEGVWHGRLAITQYEPHARDEEGGRWRFTRMGDIEAGPGTAGSLIPPHEYHAIRNPSPDDIAVSLHVYQRPLMRCHVFVPDAEDDPGTDGWLRREERLLATDAAG</sequence>
<evidence type="ECO:0000313" key="7">
    <source>
        <dbReference type="Proteomes" id="UP000788419"/>
    </source>
</evidence>
<dbReference type="RefSeq" id="WP_162410891.1">
    <property type="nucleotide sequence ID" value="NZ_CP093331.1"/>
</dbReference>
<keyword evidence="5" id="KW-0408">Iron</keyword>
<dbReference type="Proteomes" id="UP000788419">
    <property type="component" value="Unassembled WGS sequence"/>
</dbReference>
<dbReference type="PANTHER" id="PTHR12918">
    <property type="entry name" value="CYSTEINE DIOXYGENASE"/>
    <property type="match status" value="1"/>
</dbReference>
<evidence type="ECO:0000256" key="3">
    <source>
        <dbReference type="ARBA" id="ARBA00022964"/>
    </source>
</evidence>
<evidence type="ECO:0000256" key="2">
    <source>
        <dbReference type="ARBA" id="ARBA00022723"/>
    </source>
</evidence>
<dbReference type="SUPFAM" id="SSF51182">
    <property type="entry name" value="RmlC-like cupins"/>
    <property type="match status" value="1"/>
</dbReference>
<evidence type="ECO:0000256" key="5">
    <source>
        <dbReference type="ARBA" id="ARBA00023004"/>
    </source>
</evidence>
<dbReference type="InterPro" id="IPR011051">
    <property type="entry name" value="RmlC_Cupin_sf"/>
</dbReference>
<dbReference type="Pfam" id="PF05995">
    <property type="entry name" value="CDO_I"/>
    <property type="match status" value="1"/>
</dbReference>
<name>A0ABQ6Z4W9_9GAMM</name>
<dbReference type="EMBL" id="PDWN01000012">
    <property type="protein sequence ID" value="KAF1693218.1"/>
    <property type="molecule type" value="Genomic_DNA"/>
</dbReference>
<dbReference type="InterPro" id="IPR014710">
    <property type="entry name" value="RmlC-like_jellyroll"/>
</dbReference>
<proteinExistence type="inferred from homology"/>
<evidence type="ECO:0000256" key="1">
    <source>
        <dbReference type="ARBA" id="ARBA00006622"/>
    </source>
</evidence>
<accession>A0ABQ6Z4W9</accession>
<gene>
    <name evidence="6" type="ORF">CSC65_12295</name>
</gene>
<dbReference type="Gene3D" id="2.60.120.10">
    <property type="entry name" value="Jelly Rolls"/>
    <property type="match status" value="1"/>
</dbReference>
<reference evidence="6 7" key="1">
    <citation type="submission" date="2017-10" db="EMBL/GenBank/DDBJ databases">
        <title>Whole genome sequencing of members of genus Pseudoxanthomonas.</title>
        <authorList>
            <person name="Kumar S."/>
            <person name="Bansal K."/>
            <person name="Kaur A."/>
            <person name="Patil P."/>
            <person name="Sharma S."/>
            <person name="Patil P.B."/>
        </authorList>
    </citation>
    <scope>NUCLEOTIDE SEQUENCE [LARGE SCALE GENOMIC DNA]</scope>
    <source>
        <strain evidence="6 7">DSM 17801</strain>
    </source>
</reference>
<dbReference type="GO" id="GO:0051213">
    <property type="term" value="F:dioxygenase activity"/>
    <property type="evidence" value="ECO:0007669"/>
    <property type="project" value="UniProtKB-KW"/>
</dbReference>
<evidence type="ECO:0000256" key="4">
    <source>
        <dbReference type="ARBA" id="ARBA00023002"/>
    </source>
</evidence>
<keyword evidence="3 6" id="KW-0223">Dioxygenase</keyword>
<organism evidence="6 7">
    <name type="scientific">Pseudoxanthomonas daejeonensis</name>
    <dbReference type="NCBI Taxonomy" id="266062"/>
    <lineage>
        <taxon>Bacteria</taxon>
        <taxon>Pseudomonadati</taxon>
        <taxon>Pseudomonadota</taxon>
        <taxon>Gammaproteobacteria</taxon>
        <taxon>Lysobacterales</taxon>
        <taxon>Lysobacteraceae</taxon>
        <taxon>Pseudoxanthomonas</taxon>
    </lineage>
</organism>
<comment type="caution">
    <text evidence="6">The sequence shown here is derived from an EMBL/GenBank/DDBJ whole genome shotgun (WGS) entry which is preliminary data.</text>
</comment>
<dbReference type="PANTHER" id="PTHR12918:SF1">
    <property type="entry name" value="CYSTEINE DIOXYGENASE TYPE 1"/>
    <property type="match status" value="1"/>
</dbReference>
<comment type="similarity">
    <text evidence="1">Belongs to the cysteine dioxygenase family.</text>
</comment>
<dbReference type="InterPro" id="IPR010300">
    <property type="entry name" value="CDO_1"/>
</dbReference>
<evidence type="ECO:0000313" key="6">
    <source>
        <dbReference type="EMBL" id="KAF1693218.1"/>
    </source>
</evidence>
<protein>
    <submittedName>
        <fullName evidence="6">Cysteine dioxygenase</fullName>
    </submittedName>
</protein>
<keyword evidence="7" id="KW-1185">Reference proteome</keyword>